<comment type="caution">
    <text evidence="1">The sequence shown here is derived from an EMBL/GenBank/DDBJ whole genome shotgun (WGS) entry which is preliminary data.</text>
</comment>
<dbReference type="OrthoDB" id="1150409at2"/>
<dbReference type="Proteomes" id="UP000195305">
    <property type="component" value="Unassembled WGS sequence"/>
</dbReference>
<dbReference type="Gene3D" id="1.25.40.10">
    <property type="entry name" value="Tetratricopeptide repeat domain"/>
    <property type="match status" value="1"/>
</dbReference>
<dbReference type="AlphaFoldDB" id="A0A1Y4T576"/>
<dbReference type="EMBL" id="NFLJ01000004">
    <property type="protein sequence ID" value="OUQ36113.1"/>
    <property type="molecule type" value="Genomic_DNA"/>
</dbReference>
<dbReference type="InterPro" id="IPR011990">
    <property type="entry name" value="TPR-like_helical_dom_sf"/>
</dbReference>
<protein>
    <recommendedName>
        <fullName evidence="3">HTH cro/C1-type domain-containing protein</fullName>
    </recommendedName>
</protein>
<name>A0A1Y4T576_9FIRM</name>
<evidence type="ECO:0008006" key="3">
    <source>
        <dbReference type="Google" id="ProtNLM"/>
    </source>
</evidence>
<accession>A0A1Y4T576</accession>
<reference evidence="1 2" key="1">
    <citation type="journal article" date="2018" name="BMC Genomics">
        <title>Whole genome sequencing and function prediction of 133 gut anaerobes isolated from chicken caecum in pure cultures.</title>
        <authorList>
            <person name="Medvecky M."/>
            <person name="Cejkova D."/>
            <person name="Polansky O."/>
            <person name="Karasova D."/>
            <person name="Kubasova T."/>
            <person name="Cizek A."/>
            <person name="Rychlik I."/>
        </authorList>
    </citation>
    <scope>NUCLEOTIDE SEQUENCE [LARGE SCALE GENOMIC DNA]</scope>
    <source>
        <strain evidence="1 2">An13</strain>
    </source>
</reference>
<dbReference type="RefSeq" id="WP_087357167.1">
    <property type="nucleotide sequence ID" value="NZ_NFLJ01000004.1"/>
</dbReference>
<dbReference type="SUPFAM" id="SSF48452">
    <property type="entry name" value="TPR-like"/>
    <property type="match status" value="1"/>
</dbReference>
<evidence type="ECO:0000313" key="1">
    <source>
        <dbReference type="EMBL" id="OUQ36113.1"/>
    </source>
</evidence>
<organism evidence="1 2">
    <name type="scientific">Massilimicrobiota timonensis</name>
    <dbReference type="NCBI Taxonomy" id="1776392"/>
    <lineage>
        <taxon>Bacteria</taxon>
        <taxon>Bacillati</taxon>
        <taxon>Bacillota</taxon>
        <taxon>Erysipelotrichia</taxon>
        <taxon>Erysipelotrichales</taxon>
        <taxon>Erysipelotrichaceae</taxon>
        <taxon>Massilimicrobiota</taxon>
    </lineage>
</organism>
<sequence>MNEFFDKKKALQIILDIAYHKGISQSQLIEGIYDYSHFNRMCNGKENIKIDILVLCCIKLDISFDKIIQLSKEKPLLELDAYYDQFEIIRQKRNYNELSKLYQSIIFNKKLKEFDKYKQLATHILAIIEAQNNHNFEPAKRLLEQAFELSGYSIQKYNQFHLTKEQVEILIDYSLCCFSLNDPKWQEILLYLKENKNNFVDEETFDYMYPKIIYNLSTIFLYNKDYINSLIYSEEAIQFCRNKNKFIILPYLYYNSACCLCMLKKYDKAKEYLDNSKSIFKIQNNLKEFEKVYQTDCQIYFKNSDFTI</sequence>
<gene>
    <name evidence="1" type="ORF">B5E75_02230</name>
</gene>
<evidence type="ECO:0000313" key="2">
    <source>
        <dbReference type="Proteomes" id="UP000195305"/>
    </source>
</evidence>
<keyword evidence="2" id="KW-1185">Reference proteome</keyword>
<proteinExistence type="predicted"/>